<evidence type="ECO:0000313" key="9">
    <source>
        <dbReference type="Proteomes" id="UP000053342"/>
    </source>
</evidence>
<proteinExistence type="predicted"/>
<dbReference type="InterPro" id="IPR030662">
    <property type="entry name" value="DPH6/MJ0570"/>
</dbReference>
<dbReference type="CDD" id="cd06156">
    <property type="entry name" value="eu_AANH_C_2"/>
    <property type="match status" value="1"/>
</dbReference>
<evidence type="ECO:0000256" key="1">
    <source>
        <dbReference type="ARBA" id="ARBA00012089"/>
    </source>
</evidence>
<dbReference type="CDD" id="cd06155">
    <property type="entry name" value="eu_AANH_C_1"/>
    <property type="match status" value="1"/>
</dbReference>
<gene>
    <name evidence="8" type="ORF">PV06_10793</name>
</gene>
<feature type="compositionally biased region" description="Acidic residues" evidence="6">
    <location>
        <begin position="602"/>
        <end position="612"/>
    </location>
</feature>
<dbReference type="InterPro" id="IPR006175">
    <property type="entry name" value="YjgF/YER057c/UK114"/>
</dbReference>
<dbReference type="SUPFAM" id="SSF55298">
    <property type="entry name" value="YjgF-like"/>
    <property type="match status" value="2"/>
</dbReference>
<organism evidence="8 9">
    <name type="scientific">Exophiala oligosperma</name>
    <dbReference type="NCBI Taxonomy" id="215243"/>
    <lineage>
        <taxon>Eukaryota</taxon>
        <taxon>Fungi</taxon>
        <taxon>Dikarya</taxon>
        <taxon>Ascomycota</taxon>
        <taxon>Pezizomycotina</taxon>
        <taxon>Eurotiomycetes</taxon>
        <taxon>Chaetothyriomycetidae</taxon>
        <taxon>Chaetothyriales</taxon>
        <taxon>Herpotrichiellaceae</taxon>
        <taxon>Exophiala</taxon>
    </lineage>
</organism>
<dbReference type="AlphaFoldDB" id="A0A0D2DN34"/>
<evidence type="ECO:0000313" key="8">
    <source>
        <dbReference type="EMBL" id="KIW37174.1"/>
    </source>
</evidence>
<dbReference type="STRING" id="215243.A0A0D2DN34"/>
<evidence type="ECO:0000256" key="5">
    <source>
        <dbReference type="ARBA" id="ARBA00048108"/>
    </source>
</evidence>
<reference evidence="8 9" key="1">
    <citation type="submission" date="2015-01" db="EMBL/GenBank/DDBJ databases">
        <title>The Genome Sequence of Exophiala oligosperma CBS72588.</title>
        <authorList>
            <consortium name="The Broad Institute Genomics Platform"/>
            <person name="Cuomo C."/>
            <person name="de Hoog S."/>
            <person name="Gorbushina A."/>
            <person name="Stielow B."/>
            <person name="Teixiera M."/>
            <person name="Abouelleil A."/>
            <person name="Chapman S.B."/>
            <person name="Priest M."/>
            <person name="Young S.K."/>
            <person name="Wortman J."/>
            <person name="Nusbaum C."/>
            <person name="Birren B."/>
        </authorList>
    </citation>
    <scope>NUCLEOTIDE SEQUENCE [LARGE SCALE GENOMIC DNA]</scope>
    <source>
        <strain evidence="8 9">CBS 72588</strain>
    </source>
</reference>
<dbReference type="PANTHER" id="PTHR12196:SF2">
    <property type="entry name" value="DIPHTHINE--AMMONIA LIGASE"/>
    <property type="match status" value="1"/>
</dbReference>
<evidence type="ECO:0000256" key="4">
    <source>
        <dbReference type="ARBA" id="ARBA00031552"/>
    </source>
</evidence>
<name>A0A0D2DN34_9EURO</name>
<dbReference type="GO" id="GO:0017178">
    <property type="term" value="F:diphthine-ammonia ligase activity"/>
    <property type="evidence" value="ECO:0007669"/>
    <property type="project" value="UniProtKB-EC"/>
</dbReference>
<dbReference type="InterPro" id="IPR014729">
    <property type="entry name" value="Rossmann-like_a/b/a_fold"/>
</dbReference>
<evidence type="ECO:0000256" key="2">
    <source>
        <dbReference type="ARBA" id="ARBA00018426"/>
    </source>
</evidence>
<dbReference type="RefSeq" id="XP_016257390.1">
    <property type="nucleotide sequence ID" value="XM_016412376.1"/>
</dbReference>
<dbReference type="Gene3D" id="3.40.50.620">
    <property type="entry name" value="HUPs"/>
    <property type="match status" value="1"/>
</dbReference>
<comment type="catalytic activity">
    <reaction evidence="5">
        <text>diphthine-[translation elongation factor 2] + NH4(+) + ATP = diphthamide-[translation elongation factor 2] + AMP + diphosphate + H(+)</text>
        <dbReference type="Rhea" id="RHEA:19753"/>
        <dbReference type="Rhea" id="RHEA-COMP:10172"/>
        <dbReference type="Rhea" id="RHEA-COMP:10174"/>
        <dbReference type="ChEBI" id="CHEBI:15378"/>
        <dbReference type="ChEBI" id="CHEBI:16692"/>
        <dbReference type="ChEBI" id="CHEBI:28938"/>
        <dbReference type="ChEBI" id="CHEBI:30616"/>
        <dbReference type="ChEBI" id="CHEBI:33019"/>
        <dbReference type="ChEBI" id="CHEBI:82696"/>
        <dbReference type="ChEBI" id="CHEBI:456215"/>
        <dbReference type="EC" id="6.3.1.14"/>
    </reaction>
</comment>
<dbReference type="VEuPathDB" id="FungiDB:PV06_10793"/>
<evidence type="ECO:0000256" key="6">
    <source>
        <dbReference type="SAM" id="MobiDB-lite"/>
    </source>
</evidence>
<dbReference type="FunFam" id="3.40.50.620:FF:000145">
    <property type="entry name" value="ATP-binding domain containing protein"/>
    <property type="match status" value="1"/>
</dbReference>
<dbReference type="Gene3D" id="3.90.1490.10">
    <property type="entry name" value="putative n-type atp pyrophosphatase, domain 2"/>
    <property type="match status" value="1"/>
</dbReference>
<dbReference type="Gene3D" id="3.30.1330.40">
    <property type="entry name" value="RutC-like"/>
    <property type="match status" value="2"/>
</dbReference>
<sequence>MTQSPLKVIALISGGKDSLFSILHCIENGHEVVALANLHPKLPSNGRTDDAEGEDMNSFMYQTVGHSIIPLYSDCLGIPLYRREITGSAVQTGRYYDTSGEQKSFDETEDLVLLLHDVLRKHPEANALCSGAILSTYQRARVDSVAVRLGLIPLAYLWQYPALPPPPGRQDSLTGLLEDMSAAGCDARIIKIASGGIKENLLWSNVSEANTRSRLVSGLRPFFTEHEFWLRGAVLGEGGEYETLAVDGPRPLWKRRIDLPTDTSSTFYGEGGVSYLRLGKAKTVENDPDSSHEISTALQPRPLDVQFEAVLERVQTQASEMTSTRDSEATTVLSDNHSARFSIELLPLTRKLSLAYLTISNITATTTGVPSEDKGTAADQMRRICEKLKSVLDSLSSTQKVPGKLTTSNIVATTLLLKDMSQFASVNSTYSSMFRSGEPNPPARVTISCQLPQDVEVSLNVILDLGPRDARRGLHVQSRSYWAPANIGPYSQAICVPLQQTSEMSVNVHDAGLLEMVHVAGQIPLVPQSMLLDDGGFTHASVLSLQHLWRVGQEREVDIWPWGIAFLKRDPDAAHRNATTAQRIWEHAHRIGTRSSNSSARDDDDIDDEDDQGPDAWDLRFNRFQLANSAAENAAIGQHLHVLPNNTVFGKRATTADVVPPFIAAEVTSLPRDAPVEWWSLGVANLIKTLTSSSTAAAAATCGREDFEWGSISRTSLHAESPKQSSGGHPSTVRQHLVTVLIRSASGGSGKPRHGPRQVDDDVRAHLLRTIGDDVHVGPRPKLPPVLECVHGTAFLSTVEGRPRWAEVSKGELFNSLTVIPCTSVHGRGQVGTLSGGLIDDASPFPGGVKSGESLGPVGETGTSVTDVTAVSETCQPLAVAMTMRIDSTWSR</sequence>
<keyword evidence="9" id="KW-1185">Reference proteome</keyword>
<feature type="domain" description="Diphthamide synthase" evidence="7">
    <location>
        <begin position="7"/>
        <end position="259"/>
    </location>
</feature>
<dbReference type="SUPFAM" id="SSF52402">
    <property type="entry name" value="Adenine nucleotide alpha hydrolases-like"/>
    <property type="match status" value="1"/>
</dbReference>
<protein>
    <recommendedName>
        <fullName evidence="2">Diphthine--ammonia ligase</fullName>
        <ecNumber evidence="1">6.3.1.14</ecNumber>
    </recommendedName>
    <alternativeName>
        <fullName evidence="3">Diphthamide synthase</fullName>
    </alternativeName>
    <alternativeName>
        <fullName evidence="4">Diphthamide synthetase</fullName>
    </alternativeName>
</protein>
<dbReference type="Pfam" id="PF01902">
    <property type="entry name" value="Diphthami_syn_2"/>
    <property type="match status" value="1"/>
</dbReference>
<dbReference type="Pfam" id="PF01042">
    <property type="entry name" value="Ribonuc_L-PSP"/>
    <property type="match status" value="1"/>
</dbReference>
<dbReference type="EC" id="6.3.1.14" evidence="1"/>
<dbReference type="CDD" id="cd01994">
    <property type="entry name" value="AANH_PF0828-like"/>
    <property type="match status" value="1"/>
</dbReference>
<dbReference type="EMBL" id="KN847346">
    <property type="protein sequence ID" value="KIW37174.1"/>
    <property type="molecule type" value="Genomic_DNA"/>
</dbReference>
<feature type="region of interest" description="Disordered" evidence="6">
    <location>
        <begin position="587"/>
        <end position="612"/>
    </location>
</feature>
<dbReference type="HOGENOM" id="CLU_010289_2_0_1"/>
<evidence type="ECO:0000259" key="7">
    <source>
        <dbReference type="Pfam" id="PF01902"/>
    </source>
</evidence>
<dbReference type="Proteomes" id="UP000053342">
    <property type="component" value="Unassembled WGS sequence"/>
</dbReference>
<evidence type="ECO:0000256" key="3">
    <source>
        <dbReference type="ARBA" id="ARBA00029814"/>
    </source>
</evidence>
<dbReference type="PANTHER" id="PTHR12196">
    <property type="entry name" value="DOMAIN OF UNKNOWN FUNCTION 71 DUF71 -CONTAINING PROTEIN"/>
    <property type="match status" value="1"/>
</dbReference>
<dbReference type="NCBIfam" id="TIGR00290">
    <property type="entry name" value="MJ0570_dom"/>
    <property type="match status" value="1"/>
</dbReference>
<dbReference type="OrthoDB" id="686384at2759"/>
<accession>A0A0D2DN34</accession>
<dbReference type="GO" id="GO:0017183">
    <property type="term" value="P:protein histidyl modification to diphthamide"/>
    <property type="evidence" value="ECO:0007669"/>
    <property type="project" value="TreeGrafter"/>
</dbReference>
<dbReference type="InterPro" id="IPR002761">
    <property type="entry name" value="Diphthami_syn_dom"/>
</dbReference>
<dbReference type="GeneID" id="27362867"/>
<dbReference type="InterPro" id="IPR035959">
    <property type="entry name" value="RutC-like_sf"/>
</dbReference>